<reference evidence="2 3" key="1">
    <citation type="submission" date="2016-02" db="EMBL/GenBank/DDBJ databases">
        <authorList>
            <person name="Wen L."/>
            <person name="He K."/>
            <person name="Yang H."/>
        </authorList>
    </citation>
    <scope>NUCLEOTIDE SEQUENCE [LARGE SCALE GENOMIC DNA]</scope>
    <source>
        <strain evidence="2 3">CD11_3</strain>
    </source>
</reference>
<accession>A0A177KCC6</accession>
<name>A0A177KCC6_9MICO</name>
<gene>
    <name evidence="2" type="ORF">AYL44_01900</name>
</gene>
<evidence type="ECO:0000313" key="2">
    <source>
        <dbReference type="EMBL" id="OAH51060.1"/>
    </source>
</evidence>
<dbReference type="AlphaFoldDB" id="A0A177KCC6"/>
<sequence>MVVVTNEIFDQWERDWRKRMVGCSLVAEANVDPEEAFAAFRIYGLNWVRLPSAGERTRLARSYRAVLLAGLCAVGARDYDAGNYWDHVFATFDASSDGNRQAELAESFRYGLQTLGLSRFTLPTRRHVGEILLHGGIPIKSTGQFAKVLARWDAQNPSGDARSFVSWIAASSQRVAISRGIDVPTWLFLTETGEIAEDFVERCLVAIDELGHPTAADTGLPPAILREISDALGESRPGARRRDRSRRPVDSAPSISFSPQRGVQVQLPPLEAFTESDVEWVVSADGMGARVESPAPWPGDPVASKFVSVRAPVKRAVVQVSPSDQTWDLDVVDVDDPLLVFDGDSRQLIPARNTLPRGRVWVAFPNESDGAIADRLSSDSPLVVVEEAPAPNGWHGWTFAALDLSAAARLSLADATRARYVSTIRRPRLIEGARIPHLETRDGRPVLDAPPLVELPGTGSEGTLDWRVSIASVAGDVVAVQEFTVAGESRTVDAWPEGAGPMLGDFIITVRGPWGRGAFLSAAIAQGASTESSTTFRWMRSDGQGLEDAELLVRAGETGAPGTRLAFEPRRWRRAVTLRSSTGELELTARLPSMAVSAVGAISRGKSGGPIPLDLELLRDTTLRVDVPRGTRHTQLAAVAADRLVQAIDSSQQTGESRVFSLGKLSDTLQAHRFAQLRLVVDDRSIPVAYVRPQLLASGATVTDGVLSLEEAQPVEGLMALAYPRYAPWQKPTRIDFAAGATSATVPEEVLREGAATFVVYVANPWVPFDVPDLPDWSTRNAFIAEWGDAVEPIDEPESGFRSWLAGRGPCPASDTSLYIALNIYTLVPRFAMRRDVDRLRSELAESVRSSRVHVVDAVLRSQADAHDLFRLFVEADVVKVPREDWESSDLLWSFSPALGIVADSDEHIGEGREQFRANLTTYAGDPALTILDDGVDSFAAVGRFGPNERALDRMPQDRIDAIMAVANLLPQGLLDRDSRAQASKQLFDARRDRAMEAVIAVSRGLIAEARAAVTSDIGDYATTPIDVRASDEGWMSLPVLSLACAFVARSAARGGSASGRTFIKLRKAYMRLAEAAPGIVQQDLGLAELWITRWNENDRSN</sequence>
<comment type="caution">
    <text evidence="2">The sequence shown here is derived from an EMBL/GenBank/DDBJ whole genome shotgun (WGS) entry which is preliminary data.</text>
</comment>
<proteinExistence type="predicted"/>
<organism evidence="2 3">
    <name type="scientific">Microbacterium oleivorans</name>
    <dbReference type="NCBI Taxonomy" id="273677"/>
    <lineage>
        <taxon>Bacteria</taxon>
        <taxon>Bacillati</taxon>
        <taxon>Actinomycetota</taxon>
        <taxon>Actinomycetes</taxon>
        <taxon>Micrococcales</taxon>
        <taxon>Microbacteriaceae</taxon>
        <taxon>Microbacterium</taxon>
    </lineage>
</organism>
<dbReference type="RefSeq" id="WP_064001571.1">
    <property type="nucleotide sequence ID" value="NZ_LSTV01000001.1"/>
</dbReference>
<dbReference type="OrthoDB" id="3886596at2"/>
<evidence type="ECO:0000256" key="1">
    <source>
        <dbReference type="SAM" id="MobiDB-lite"/>
    </source>
</evidence>
<protein>
    <submittedName>
        <fullName evidence="2">Uncharacterized protein</fullName>
    </submittedName>
</protein>
<dbReference type="EMBL" id="LSTV01000001">
    <property type="protein sequence ID" value="OAH51060.1"/>
    <property type="molecule type" value="Genomic_DNA"/>
</dbReference>
<dbReference type="Proteomes" id="UP000076998">
    <property type="component" value="Unassembled WGS sequence"/>
</dbReference>
<evidence type="ECO:0000313" key="3">
    <source>
        <dbReference type="Proteomes" id="UP000076998"/>
    </source>
</evidence>
<feature type="region of interest" description="Disordered" evidence="1">
    <location>
        <begin position="231"/>
        <end position="260"/>
    </location>
</feature>